<dbReference type="EMBL" id="BMAW01001909">
    <property type="protein sequence ID" value="GFS76217.1"/>
    <property type="molecule type" value="Genomic_DNA"/>
</dbReference>
<gene>
    <name evidence="1" type="ORF">NPIL_397031</name>
</gene>
<dbReference type="AlphaFoldDB" id="A0A8X6MSZ6"/>
<dbReference type="Proteomes" id="UP000887013">
    <property type="component" value="Unassembled WGS sequence"/>
</dbReference>
<protein>
    <submittedName>
        <fullName evidence="1">Uncharacterized protein</fullName>
    </submittedName>
</protein>
<evidence type="ECO:0000313" key="1">
    <source>
        <dbReference type="EMBL" id="GFS76217.1"/>
    </source>
</evidence>
<proteinExistence type="predicted"/>
<accession>A0A8X6MSZ6</accession>
<evidence type="ECO:0000313" key="2">
    <source>
        <dbReference type="Proteomes" id="UP000887013"/>
    </source>
</evidence>
<comment type="caution">
    <text evidence="1">The sequence shown here is derived from an EMBL/GenBank/DDBJ whole genome shotgun (WGS) entry which is preliminary data.</text>
</comment>
<keyword evidence="2" id="KW-1185">Reference proteome</keyword>
<reference evidence="1" key="1">
    <citation type="submission" date="2020-08" db="EMBL/GenBank/DDBJ databases">
        <title>Multicomponent nature underlies the extraordinary mechanical properties of spider dragline silk.</title>
        <authorList>
            <person name="Kono N."/>
            <person name="Nakamura H."/>
            <person name="Mori M."/>
            <person name="Yoshida Y."/>
            <person name="Ohtoshi R."/>
            <person name="Malay A.D."/>
            <person name="Moran D.A.P."/>
            <person name="Tomita M."/>
            <person name="Numata K."/>
            <person name="Arakawa K."/>
        </authorList>
    </citation>
    <scope>NUCLEOTIDE SEQUENCE</scope>
</reference>
<sequence>MALFFSGVQCPVMAHSRYHFSWQLCKRLVPWGPKEEFYHSRNRASFFSVDRTSPSIGLIWALNISPQGRSFLLFLVFREFSIYCLDKKSSNEDRERSTVPKGLVR</sequence>
<name>A0A8X6MSZ6_NEPPI</name>
<organism evidence="1 2">
    <name type="scientific">Nephila pilipes</name>
    <name type="common">Giant wood spider</name>
    <name type="synonym">Nephila maculata</name>
    <dbReference type="NCBI Taxonomy" id="299642"/>
    <lineage>
        <taxon>Eukaryota</taxon>
        <taxon>Metazoa</taxon>
        <taxon>Ecdysozoa</taxon>
        <taxon>Arthropoda</taxon>
        <taxon>Chelicerata</taxon>
        <taxon>Arachnida</taxon>
        <taxon>Araneae</taxon>
        <taxon>Araneomorphae</taxon>
        <taxon>Entelegynae</taxon>
        <taxon>Araneoidea</taxon>
        <taxon>Nephilidae</taxon>
        <taxon>Nephila</taxon>
    </lineage>
</organism>